<evidence type="ECO:0000256" key="1">
    <source>
        <dbReference type="SAM" id="MobiDB-lite"/>
    </source>
</evidence>
<name>A0A183GWZ9_HELPZ</name>
<reference evidence="5" key="2">
    <citation type="submission" date="2019-09" db="UniProtKB">
        <authorList>
            <consortium name="WormBaseParasite"/>
        </authorList>
    </citation>
    <scope>IDENTIFICATION</scope>
</reference>
<dbReference type="WBParaSite" id="HPBE_0002721901-mRNA-1">
    <property type="protein sequence ID" value="HPBE_0002721901-mRNA-1"/>
    <property type="gene ID" value="HPBE_0002721901"/>
</dbReference>
<evidence type="ECO:0000313" key="5">
    <source>
        <dbReference type="WBParaSite" id="HPBE_0002721901-mRNA-1"/>
    </source>
</evidence>
<evidence type="ECO:0000256" key="2">
    <source>
        <dbReference type="SAM" id="SignalP"/>
    </source>
</evidence>
<dbReference type="OrthoDB" id="5907584at2759"/>
<feature type="region of interest" description="Disordered" evidence="1">
    <location>
        <begin position="266"/>
        <end position="295"/>
    </location>
</feature>
<evidence type="ECO:0000313" key="4">
    <source>
        <dbReference type="Proteomes" id="UP000050761"/>
    </source>
</evidence>
<evidence type="ECO:0000313" key="3">
    <source>
        <dbReference type="EMBL" id="VDP61941.1"/>
    </source>
</evidence>
<protein>
    <submittedName>
        <fullName evidence="5">Nicastrin</fullName>
    </submittedName>
</protein>
<accession>A0A183GWZ9</accession>
<dbReference type="Proteomes" id="UP000050761">
    <property type="component" value="Unassembled WGS sequence"/>
</dbReference>
<keyword evidence="2" id="KW-0732">Signal</keyword>
<sequence>MHPSRLFPLLLSFVSISLASECHPIINELSSTSAKVQYFELALNEACFDNSHISLNEYGLLVLDTKSRRMGKPDHFNTITFVDFNNHKWPRSEGKLDKYFVVGSSAEESSSFNWNFYSSVEKLAKCSRFVNRPQCLARPIDPEQLSVIDSFFTSPATHLQSAEMPQTVFALVHLPNMGKPDHFNTITFVDFNNHKWPRSEGNLDKYFVVGSSAEESSSFNWNFYSSVEKLAKCSRFVNRPQCLARPIDPEQLSVIDSFFTSPATHLQSAEMPQTSHKDYSQQKHRVSTTSIGRIN</sequence>
<dbReference type="AlphaFoldDB" id="A0A183GWZ9"/>
<organism evidence="4 5">
    <name type="scientific">Heligmosomoides polygyrus</name>
    <name type="common">Parasitic roundworm</name>
    <dbReference type="NCBI Taxonomy" id="6339"/>
    <lineage>
        <taxon>Eukaryota</taxon>
        <taxon>Metazoa</taxon>
        <taxon>Ecdysozoa</taxon>
        <taxon>Nematoda</taxon>
        <taxon>Chromadorea</taxon>
        <taxon>Rhabditida</taxon>
        <taxon>Rhabditina</taxon>
        <taxon>Rhabditomorpha</taxon>
        <taxon>Strongyloidea</taxon>
        <taxon>Heligmosomidae</taxon>
        <taxon>Heligmosomoides</taxon>
    </lineage>
</organism>
<keyword evidence="4" id="KW-1185">Reference proteome</keyword>
<reference evidence="3 4" key="1">
    <citation type="submission" date="2018-11" db="EMBL/GenBank/DDBJ databases">
        <authorList>
            <consortium name="Pathogen Informatics"/>
        </authorList>
    </citation>
    <scope>NUCLEOTIDE SEQUENCE [LARGE SCALE GENOMIC DNA]</scope>
</reference>
<feature type="chain" id="PRO_5044552263" evidence="2">
    <location>
        <begin position="20"/>
        <end position="295"/>
    </location>
</feature>
<feature type="signal peptide" evidence="2">
    <location>
        <begin position="1"/>
        <end position="19"/>
    </location>
</feature>
<dbReference type="EMBL" id="UZAH01042534">
    <property type="protein sequence ID" value="VDP61941.1"/>
    <property type="molecule type" value="Genomic_DNA"/>
</dbReference>
<gene>
    <name evidence="3" type="ORF">HPBE_LOCUS27218</name>
</gene>
<proteinExistence type="predicted"/>
<accession>A0A3P8EYB9</accession>